<sequence>MLIECRDLVALLNCYLDIKSTPITLDLNHLPLLQEIYNRASDFSSDEHRINRIHFGAMPANRIQQITSHAIETIVKHGSALLID</sequence>
<proteinExistence type="predicted"/>
<comment type="caution">
    <text evidence="1">The sequence shown here is derived from an EMBL/GenBank/DDBJ whole genome shotgun (WGS) entry which is preliminary data.</text>
</comment>
<evidence type="ECO:0000313" key="1">
    <source>
        <dbReference type="EMBL" id="MFB2891964.1"/>
    </source>
</evidence>
<organism evidence="1 2">
    <name type="scientific">Floridaenema flaviceps BLCC-F50</name>
    <dbReference type="NCBI Taxonomy" id="3153642"/>
    <lineage>
        <taxon>Bacteria</taxon>
        <taxon>Bacillati</taxon>
        <taxon>Cyanobacteriota</taxon>
        <taxon>Cyanophyceae</taxon>
        <taxon>Oscillatoriophycideae</taxon>
        <taxon>Aerosakkonematales</taxon>
        <taxon>Aerosakkonemataceae</taxon>
        <taxon>Floridanema</taxon>
        <taxon>Floridanema flaviceps</taxon>
    </lineage>
</organism>
<accession>A0ABV4XLU7</accession>
<evidence type="ECO:0000313" key="2">
    <source>
        <dbReference type="Proteomes" id="UP001576784"/>
    </source>
</evidence>
<reference evidence="1 2" key="1">
    <citation type="submission" date="2024-09" db="EMBL/GenBank/DDBJ databases">
        <title>Floridaenema gen nov. (Aerosakkonemataceae, Aerosakkonematales ord. nov., Cyanobacteria) from benthic tropical and subtropical fresh waters, with the description of four new species.</title>
        <authorList>
            <person name="Moretto J.A."/>
            <person name="Berthold D.E."/>
            <person name="Lefler F.W."/>
            <person name="Huang I.-S."/>
            <person name="Laughinghouse H. IV."/>
        </authorList>
    </citation>
    <scope>NUCLEOTIDE SEQUENCE [LARGE SCALE GENOMIC DNA]</scope>
    <source>
        <strain evidence="1 2">BLCC-F50</strain>
    </source>
</reference>
<dbReference type="RefSeq" id="WP_413261641.1">
    <property type="nucleotide sequence ID" value="NZ_JBHFNR010000019.1"/>
</dbReference>
<dbReference type="EMBL" id="JBHFNR010000019">
    <property type="protein sequence ID" value="MFB2891964.1"/>
    <property type="molecule type" value="Genomic_DNA"/>
</dbReference>
<gene>
    <name evidence="1" type="ORF">ACE1CI_03355</name>
</gene>
<protein>
    <submittedName>
        <fullName evidence="1">Uncharacterized protein</fullName>
    </submittedName>
</protein>
<keyword evidence="2" id="KW-1185">Reference proteome</keyword>
<name>A0ABV4XLU7_9CYAN</name>
<dbReference type="Proteomes" id="UP001576784">
    <property type="component" value="Unassembled WGS sequence"/>
</dbReference>